<dbReference type="OrthoDB" id="361748at2"/>
<dbReference type="eggNOG" id="ENOG5030JTB">
    <property type="taxonomic scope" value="Bacteria"/>
</dbReference>
<reference evidence="3" key="1">
    <citation type="submission" date="2011-04" db="EMBL/GenBank/DDBJ databases">
        <title>The complete genome of Treponema brennaborense DSM 12168.</title>
        <authorList>
            <person name="Lucas S."/>
            <person name="Han J."/>
            <person name="Lapidus A."/>
            <person name="Bruce D."/>
            <person name="Goodwin L."/>
            <person name="Pitluck S."/>
            <person name="Peters L."/>
            <person name="Kyrpides N."/>
            <person name="Mavromatis K."/>
            <person name="Ivanova N."/>
            <person name="Mikhailova N."/>
            <person name="Pagani I."/>
            <person name="Teshima H."/>
            <person name="Detter J.C."/>
            <person name="Tapia R."/>
            <person name="Han C."/>
            <person name="Land M."/>
            <person name="Hauser L."/>
            <person name="Markowitz V."/>
            <person name="Cheng J.-F."/>
            <person name="Hugenholtz P."/>
            <person name="Woyke T."/>
            <person name="Wu D."/>
            <person name="Gronow S."/>
            <person name="Wellnitz S."/>
            <person name="Brambilla E."/>
            <person name="Klenk H.-P."/>
            <person name="Eisen J.A."/>
        </authorList>
    </citation>
    <scope>NUCLEOTIDE SEQUENCE [LARGE SCALE GENOMIC DNA]</scope>
    <source>
        <strain evidence="3">DSM 12168 / CIP 105900 / DD5/3</strain>
    </source>
</reference>
<dbReference type="EMBL" id="CP002696">
    <property type="protein sequence ID" value="AEE16700.1"/>
    <property type="molecule type" value="Genomic_DNA"/>
</dbReference>
<sequence length="399" mass="46249">MKKITMYVFLSILVFPVDSQTIEKVFQTDEIVHKTRTIYESPFGIYVDEIEQKIEIMNGNWDGSNEIHIGTNQEIIPKDNVQAAWGEVYIKMDDFYIGGSASYITIQKSKKIINEIKDTKSGISFILKEGNGYIVYYVNDKGIPRAVDTEGRIYENTEAIAYLKEYDEQKYEQSVQRATELGLADRFRNNEVLVWGRTYYSTVDILETYWGKSPYIISGQIQYDAQGYGYQCDFYGKKYKSFLCIVSPEGERINITGLTDFSNILSTYEDGCRFSTSMYVGFGGNIYYYIAGEEYTEVFRIRRTWGEPDLYAMAINGYTDDSYGKYVEETLAKLSKAELRLLRNTVFALYGYTFKSEDLKNHFDKQVWYTDESKTASDMTLPLHRQKLLELVQAEEAKR</sequence>
<name>F4LM21_TREBD</name>
<accession>F4LM21</accession>
<dbReference type="Gene3D" id="1.20.58.1690">
    <property type="match status" value="1"/>
</dbReference>
<dbReference type="SMART" id="SM01324">
    <property type="entry name" value="YARHG"/>
    <property type="match status" value="1"/>
</dbReference>
<gene>
    <name evidence="2" type="ordered locus">Trebr_1273</name>
</gene>
<dbReference type="HOGENOM" id="CLU_690661_0_0_12"/>
<dbReference type="Pfam" id="PF13308">
    <property type="entry name" value="YARHG"/>
    <property type="match status" value="1"/>
</dbReference>
<proteinExistence type="predicted"/>
<feature type="domain" description="YARHG" evidence="1">
    <location>
        <begin position="315"/>
        <end position="396"/>
    </location>
</feature>
<dbReference type="Proteomes" id="UP000006546">
    <property type="component" value="Chromosome"/>
</dbReference>
<dbReference type="STRING" id="906968.Trebr_1273"/>
<dbReference type="AlphaFoldDB" id="F4LM21"/>
<organism evidence="2 3">
    <name type="scientific">Treponema brennaborense (strain DSM 12168 / CIP 105900 / DD5/3)</name>
    <dbReference type="NCBI Taxonomy" id="906968"/>
    <lineage>
        <taxon>Bacteria</taxon>
        <taxon>Pseudomonadati</taxon>
        <taxon>Spirochaetota</taxon>
        <taxon>Spirochaetia</taxon>
        <taxon>Spirochaetales</taxon>
        <taxon>Treponemataceae</taxon>
        <taxon>Treponema</taxon>
    </lineage>
</organism>
<dbReference type="InterPro" id="IPR025582">
    <property type="entry name" value="YARHG_dom"/>
</dbReference>
<evidence type="ECO:0000313" key="2">
    <source>
        <dbReference type="EMBL" id="AEE16700.1"/>
    </source>
</evidence>
<evidence type="ECO:0000259" key="1">
    <source>
        <dbReference type="SMART" id="SM01324"/>
    </source>
</evidence>
<dbReference type="RefSeq" id="WP_013758407.1">
    <property type="nucleotide sequence ID" value="NC_015500.1"/>
</dbReference>
<keyword evidence="3" id="KW-1185">Reference proteome</keyword>
<dbReference type="KEGG" id="tbe:Trebr_1273"/>
<evidence type="ECO:0000313" key="3">
    <source>
        <dbReference type="Proteomes" id="UP000006546"/>
    </source>
</evidence>
<protein>
    <recommendedName>
        <fullName evidence="1">YARHG domain-containing protein</fullName>
    </recommendedName>
</protein>
<dbReference type="InterPro" id="IPR038434">
    <property type="entry name" value="YARHG_sf"/>
</dbReference>